<organism evidence="1 2">
    <name type="scientific">Tetragenococcus muriaticus 3MR10-3</name>
    <dbReference type="NCBI Taxonomy" id="1302648"/>
    <lineage>
        <taxon>Bacteria</taxon>
        <taxon>Bacillati</taxon>
        <taxon>Bacillota</taxon>
        <taxon>Bacilli</taxon>
        <taxon>Lactobacillales</taxon>
        <taxon>Enterococcaceae</taxon>
        <taxon>Tetragenococcus</taxon>
    </lineage>
</organism>
<accession>A0A091C648</accession>
<reference evidence="1 2" key="1">
    <citation type="submission" date="2014-08" db="EMBL/GenBank/DDBJ databases">
        <title>Genome sequence of Tetragenococcus muriaticus.</title>
        <authorList>
            <person name="Chuea-nongthon C."/>
            <person name="Rodtong S."/>
            <person name="Yongsawatdigul J."/>
            <person name="Steele J.L."/>
            <person name="Liu X.-y."/>
            <person name="Speers J."/>
            <person name="Glasner J.D."/>
            <person name="Neeno-Eckwall E.C."/>
        </authorList>
    </citation>
    <scope>NUCLEOTIDE SEQUENCE [LARGE SCALE GENOMIC DNA]</scope>
    <source>
        <strain evidence="1 2">3MR10-3</strain>
    </source>
</reference>
<proteinExistence type="predicted"/>
<name>A0A091C648_9ENTE</name>
<evidence type="ECO:0000313" key="1">
    <source>
        <dbReference type="EMBL" id="KFN92155.1"/>
    </source>
</evidence>
<keyword evidence="2" id="KW-1185">Reference proteome</keyword>
<comment type="caution">
    <text evidence="1">The sequence shown here is derived from an EMBL/GenBank/DDBJ whole genome shotgun (WGS) entry which is preliminary data.</text>
</comment>
<dbReference type="EMBL" id="JPVT01000058">
    <property type="protein sequence ID" value="KFN92155.1"/>
    <property type="molecule type" value="Genomic_DNA"/>
</dbReference>
<dbReference type="RefSeq" id="WP_038022487.1">
    <property type="nucleotide sequence ID" value="NZ_JPVT01000058.1"/>
</dbReference>
<protein>
    <submittedName>
        <fullName evidence="1">Uncharacterized protein</fullName>
    </submittedName>
</protein>
<evidence type="ECO:0000313" key="2">
    <source>
        <dbReference type="Proteomes" id="UP000029381"/>
    </source>
</evidence>
<dbReference type="AlphaFoldDB" id="A0A091C648"/>
<gene>
    <name evidence="1" type="ORF">TMU3MR103_0616</name>
</gene>
<dbReference type="Proteomes" id="UP000029381">
    <property type="component" value="Unassembled WGS sequence"/>
</dbReference>
<dbReference type="PATRIC" id="fig|1302648.3.peg.598"/>
<sequence>MSELLEEARERRDKAELSTESPSYNWLNDSYYLGEQNAWQGAVDLIEKHEKPKGLLHYVPKLTDKQQGIYTELKYVYQSFCCVVPDDKDNTIVSICNILEGTEDHDAIPVLKKFISEVEE</sequence>